<sequence length="289" mass="31405">MKFLFWILVIIHTVSTAAERKSVAPQPMLDPKGARTQTFNTAPITIHVPFPKSYGGTHEPSAAPAAIAAEAPEGTYLLPVTEQRKEPPPAINLMLNLRLVMDGEKKPEQSEAVTVVTEPTSSPAVKASPGEYVAHEVKIVTPNVMNPSPAPTSSTGFQGGIVQADIPAVTAPQGNGPNVPRQSAKNYGVAPSFLLVPKRRVLHNVRSNMKANVPGSPLARFRQQFLFEHNKKRQFHGVPPLTQDQKLNTEAQNFAIDLAKQRNTTHALLKKRLVHGKISLFAVLLKALL</sequence>
<keyword evidence="3" id="KW-1185">Reference proteome</keyword>
<protein>
    <submittedName>
        <fullName evidence="2">Golgi-associated plant pathoproteinsis- protein 1</fullName>
    </submittedName>
</protein>
<dbReference type="Gene3D" id="3.40.33.10">
    <property type="entry name" value="CAP"/>
    <property type="match status" value="1"/>
</dbReference>
<accession>A0A9W9YUR2</accession>
<evidence type="ECO:0000313" key="2">
    <source>
        <dbReference type="EMBL" id="KAJ7369857.1"/>
    </source>
</evidence>
<dbReference type="OrthoDB" id="337038at2759"/>
<evidence type="ECO:0000256" key="1">
    <source>
        <dbReference type="SAM" id="SignalP"/>
    </source>
</evidence>
<dbReference type="AlphaFoldDB" id="A0A9W9YUR2"/>
<dbReference type="Proteomes" id="UP001163046">
    <property type="component" value="Unassembled WGS sequence"/>
</dbReference>
<dbReference type="InterPro" id="IPR035940">
    <property type="entry name" value="CAP_sf"/>
</dbReference>
<feature type="signal peptide" evidence="1">
    <location>
        <begin position="1"/>
        <end position="16"/>
    </location>
</feature>
<dbReference type="SUPFAM" id="SSF55797">
    <property type="entry name" value="PR-1-like"/>
    <property type="match status" value="1"/>
</dbReference>
<keyword evidence="1" id="KW-0732">Signal</keyword>
<reference evidence="2" key="1">
    <citation type="submission" date="2023-01" db="EMBL/GenBank/DDBJ databases">
        <title>Genome assembly of the deep-sea coral Lophelia pertusa.</title>
        <authorList>
            <person name="Herrera S."/>
            <person name="Cordes E."/>
        </authorList>
    </citation>
    <scope>NUCLEOTIDE SEQUENCE</scope>
    <source>
        <strain evidence="2">USNM1676648</strain>
        <tissue evidence="2">Polyp</tissue>
    </source>
</reference>
<feature type="chain" id="PRO_5040971529" evidence="1">
    <location>
        <begin position="17"/>
        <end position="289"/>
    </location>
</feature>
<comment type="caution">
    <text evidence="2">The sequence shown here is derived from an EMBL/GenBank/DDBJ whole genome shotgun (WGS) entry which is preliminary data.</text>
</comment>
<gene>
    <name evidence="2" type="primary">GLIPR2_9</name>
    <name evidence="2" type="ORF">OS493_035933</name>
</gene>
<dbReference type="EMBL" id="MU826882">
    <property type="protein sequence ID" value="KAJ7369857.1"/>
    <property type="molecule type" value="Genomic_DNA"/>
</dbReference>
<evidence type="ECO:0000313" key="3">
    <source>
        <dbReference type="Proteomes" id="UP001163046"/>
    </source>
</evidence>
<proteinExistence type="predicted"/>
<organism evidence="2 3">
    <name type="scientific">Desmophyllum pertusum</name>
    <dbReference type="NCBI Taxonomy" id="174260"/>
    <lineage>
        <taxon>Eukaryota</taxon>
        <taxon>Metazoa</taxon>
        <taxon>Cnidaria</taxon>
        <taxon>Anthozoa</taxon>
        <taxon>Hexacorallia</taxon>
        <taxon>Scleractinia</taxon>
        <taxon>Caryophylliina</taxon>
        <taxon>Caryophylliidae</taxon>
        <taxon>Desmophyllum</taxon>
    </lineage>
</organism>
<name>A0A9W9YUR2_9CNID</name>